<protein>
    <submittedName>
        <fullName evidence="1">Uncharacterized protein</fullName>
    </submittedName>
</protein>
<gene>
    <name evidence="1" type="ORF">VCUG_02067</name>
</gene>
<evidence type="ECO:0000313" key="2">
    <source>
        <dbReference type="Proteomes" id="UP000011081"/>
    </source>
</evidence>
<dbReference type="EMBL" id="GL877445">
    <property type="protein sequence ID" value="ELA46431.1"/>
    <property type="molecule type" value="Genomic_DNA"/>
</dbReference>
<organism evidence="1 2">
    <name type="scientific">Vavraia culicis (isolate floridensis)</name>
    <name type="common">Microsporidian parasite</name>
    <dbReference type="NCBI Taxonomy" id="948595"/>
    <lineage>
        <taxon>Eukaryota</taxon>
        <taxon>Fungi</taxon>
        <taxon>Fungi incertae sedis</taxon>
        <taxon>Microsporidia</taxon>
        <taxon>Pleistophoridae</taxon>
        <taxon>Vavraia</taxon>
    </lineage>
</organism>
<dbReference type="Proteomes" id="UP000011081">
    <property type="component" value="Unassembled WGS sequence"/>
</dbReference>
<dbReference type="HOGENOM" id="CLU_772048_0_0_1"/>
<dbReference type="AlphaFoldDB" id="L2GS03"/>
<accession>L2GS03</accession>
<proteinExistence type="predicted"/>
<dbReference type="InParanoid" id="L2GS03"/>
<sequence length="365" mass="43013">MVVQGFIHMMPYIIPLLLCTYTMSYHFIGINRTTRNVTFPTGSDSIYIMRKNPHQSIVTVVYPNNRQEKFEVDKIAFAYDVDTHKFDIIELSDSDRRMNKKVEPDDRDKKADQNANDNTAKYFNNKAVLNSLIPTNLEIMDDLKERCAFKLIEMIYATFFLRIRVRFHSDYLYIYIDRSDIIPYNIIHLPEIGKYSFQYNNFMDLLKLMIEHKTPIELTDDDTLNTVGVFISNGFLDDSIILMKRDMIACLHGLNVRFIFYPERRSSFEQSTTVIKFKGANLYLWSMISNRFETLRIKRSKIAYKVSQKYFESLKPTQLHGTLQKMPGNKEGLEFLKKIIQNIDKYMIKQRLMVSISNGMVNYDL</sequence>
<evidence type="ECO:0000313" key="1">
    <source>
        <dbReference type="EMBL" id="ELA46431.1"/>
    </source>
</evidence>
<dbReference type="GeneID" id="19879935"/>
<reference evidence="2" key="1">
    <citation type="submission" date="2011-03" db="EMBL/GenBank/DDBJ databases">
        <title>The genome sequence of Vavraia culicis strain floridensis.</title>
        <authorList>
            <consortium name="The Broad Institute Genome Sequencing Platform"/>
            <person name="Cuomo C."/>
            <person name="Becnel J."/>
            <person name="Sanscrainte N."/>
            <person name="Young S.K."/>
            <person name="Zeng Q."/>
            <person name="Gargeya S."/>
            <person name="Fitzgerald M."/>
            <person name="Haas B."/>
            <person name="Abouelleil A."/>
            <person name="Alvarado L."/>
            <person name="Arachchi H.M."/>
            <person name="Berlin A."/>
            <person name="Chapman S.B."/>
            <person name="Gearin G."/>
            <person name="Goldberg J."/>
            <person name="Griggs A."/>
            <person name="Gujja S."/>
            <person name="Hansen M."/>
            <person name="Heiman D."/>
            <person name="Howarth C."/>
            <person name="Larimer J."/>
            <person name="Lui A."/>
            <person name="MacDonald P.J.P."/>
            <person name="McCowen C."/>
            <person name="Montmayeur A."/>
            <person name="Murphy C."/>
            <person name="Neiman D."/>
            <person name="Pearson M."/>
            <person name="Priest M."/>
            <person name="Roberts A."/>
            <person name="Saif S."/>
            <person name="Shea T."/>
            <person name="Sisk P."/>
            <person name="Stolte C."/>
            <person name="Sykes S."/>
            <person name="Wortman J."/>
            <person name="Nusbaum C."/>
            <person name="Birren B."/>
        </authorList>
    </citation>
    <scope>NUCLEOTIDE SEQUENCE [LARGE SCALE GENOMIC DNA]</scope>
    <source>
        <strain evidence="2">floridensis</strain>
    </source>
</reference>
<keyword evidence="2" id="KW-1185">Reference proteome</keyword>
<dbReference type="RefSeq" id="XP_008075080.1">
    <property type="nucleotide sequence ID" value="XM_008076889.1"/>
</dbReference>
<name>L2GS03_VAVCU</name>
<dbReference type="OrthoDB" id="10456438at2759"/>
<dbReference type="VEuPathDB" id="MicrosporidiaDB:VCUG_02067"/>
<dbReference type="OMA" id="CYLERRY"/>